<reference evidence="4 5" key="1">
    <citation type="submission" date="2019-11" db="EMBL/GenBank/DDBJ databases">
        <title>Streptomyces typhae sp. nov., a novel endophytic actinomycete isolated from the root of cattail pollen (Typha angustifolia L.).</title>
        <authorList>
            <person name="Peng C."/>
        </authorList>
    </citation>
    <scope>NUCLEOTIDE SEQUENCE [LARGE SCALE GENOMIC DNA]</scope>
    <source>
        <strain evidence="5">p1417</strain>
    </source>
</reference>
<dbReference type="GO" id="GO:0005886">
    <property type="term" value="C:plasma membrane"/>
    <property type="evidence" value="ECO:0007669"/>
    <property type="project" value="TreeGrafter"/>
</dbReference>
<dbReference type="InterPro" id="IPR052937">
    <property type="entry name" value="Inner_membrane_protein"/>
</dbReference>
<feature type="compositionally biased region" description="Low complexity" evidence="1">
    <location>
        <begin position="136"/>
        <end position="150"/>
    </location>
</feature>
<evidence type="ECO:0000313" key="5">
    <source>
        <dbReference type="Proteomes" id="UP000483802"/>
    </source>
</evidence>
<feature type="transmembrane region" description="Helical" evidence="2">
    <location>
        <begin position="62"/>
        <end position="81"/>
    </location>
</feature>
<feature type="region of interest" description="Disordered" evidence="1">
    <location>
        <begin position="135"/>
        <end position="161"/>
    </location>
</feature>
<keyword evidence="2" id="KW-0472">Membrane</keyword>
<accession>A0A6L6WQ90</accession>
<sequence length="161" mass="17025">MKTVLNIIWLILSGLWLCLFYLFAGVLLCVTIIGIPFGLAAFRIGLFALWPFGRMAVERRDAGAASLIGNVLWVILAGWWLALAHVFTGLLLCLTIIGIPLGLANFKMIPISLLPLGREIVPTDQPFTAVGPIGGPAPAAGGPAPYGQQPPQGPAGGGRNW</sequence>
<feature type="transmembrane region" description="Helical" evidence="2">
    <location>
        <begin position="7"/>
        <end position="24"/>
    </location>
</feature>
<evidence type="ECO:0000256" key="2">
    <source>
        <dbReference type="SAM" id="Phobius"/>
    </source>
</evidence>
<dbReference type="EMBL" id="WPNZ01000001">
    <property type="protein sequence ID" value="MVO83769.1"/>
    <property type="molecule type" value="Genomic_DNA"/>
</dbReference>
<dbReference type="Pfam" id="PF03733">
    <property type="entry name" value="YccF"/>
    <property type="match status" value="2"/>
</dbReference>
<organism evidence="4 5">
    <name type="scientific">Streptomyces typhae</name>
    <dbReference type="NCBI Taxonomy" id="2681492"/>
    <lineage>
        <taxon>Bacteria</taxon>
        <taxon>Bacillati</taxon>
        <taxon>Actinomycetota</taxon>
        <taxon>Actinomycetes</taxon>
        <taxon>Kitasatosporales</taxon>
        <taxon>Streptomycetaceae</taxon>
        <taxon>Streptomyces</taxon>
    </lineage>
</organism>
<feature type="transmembrane region" description="Helical" evidence="2">
    <location>
        <begin position="87"/>
        <end position="106"/>
    </location>
</feature>
<evidence type="ECO:0000259" key="3">
    <source>
        <dbReference type="Pfam" id="PF03733"/>
    </source>
</evidence>
<dbReference type="AlphaFoldDB" id="A0A6L6WQ90"/>
<dbReference type="NCBIfam" id="NF008740">
    <property type="entry name" value="PRK11770.1-2"/>
    <property type="match status" value="1"/>
</dbReference>
<feature type="transmembrane region" description="Helical" evidence="2">
    <location>
        <begin position="30"/>
        <end position="50"/>
    </location>
</feature>
<dbReference type="InterPro" id="IPR005185">
    <property type="entry name" value="YccF"/>
</dbReference>
<dbReference type="PANTHER" id="PTHR42903">
    <property type="entry name" value="INNER MEMBRANE PROTEIN YCCF"/>
    <property type="match status" value="1"/>
</dbReference>
<evidence type="ECO:0000313" key="4">
    <source>
        <dbReference type="EMBL" id="MVO83769.1"/>
    </source>
</evidence>
<feature type="domain" description="Inner membrane component" evidence="3">
    <location>
        <begin position="68"/>
        <end position="118"/>
    </location>
</feature>
<proteinExistence type="predicted"/>
<gene>
    <name evidence="4" type="ORF">GPA10_03065</name>
</gene>
<keyword evidence="2" id="KW-1133">Transmembrane helix</keyword>
<protein>
    <submittedName>
        <fullName evidence="4">YccF domain-containing protein</fullName>
    </submittedName>
</protein>
<dbReference type="PANTHER" id="PTHR42903:SF1">
    <property type="entry name" value="INNER MEMBRANE PROTEIN YCCF"/>
    <property type="match status" value="1"/>
</dbReference>
<evidence type="ECO:0000256" key="1">
    <source>
        <dbReference type="SAM" id="MobiDB-lite"/>
    </source>
</evidence>
<comment type="caution">
    <text evidence="4">The sequence shown here is derived from an EMBL/GenBank/DDBJ whole genome shotgun (WGS) entry which is preliminary data.</text>
</comment>
<keyword evidence="2" id="KW-0812">Transmembrane</keyword>
<dbReference type="Proteomes" id="UP000483802">
    <property type="component" value="Unassembled WGS sequence"/>
</dbReference>
<keyword evidence="5" id="KW-1185">Reference proteome</keyword>
<feature type="domain" description="Inner membrane component" evidence="3">
    <location>
        <begin position="4"/>
        <end position="54"/>
    </location>
</feature>
<name>A0A6L6WQ90_9ACTN</name>